<comment type="caution">
    <text evidence="6">The sequence shown here is derived from an EMBL/GenBank/DDBJ whole genome shotgun (WGS) entry which is preliminary data.</text>
</comment>
<evidence type="ECO:0000313" key="7">
    <source>
        <dbReference type="Proteomes" id="UP000663851"/>
    </source>
</evidence>
<protein>
    <recommendedName>
        <fullName evidence="1">glutathione transferase</fullName>
        <ecNumber evidence="1">2.5.1.18</ecNumber>
    </recommendedName>
</protein>
<dbReference type="InterPro" id="IPR036282">
    <property type="entry name" value="Glutathione-S-Trfase_C_sf"/>
</dbReference>
<evidence type="ECO:0000256" key="1">
    <source>
        <dbReference type="ARBA" id="ARBA00012452"/>
    </source>
</evidence>
<dbReference type="Gene3D" id="1.20.1050.10">
    <property type="match status" value="1"/>
</dbReference>
<feature type="domain" description="GST C-terminal" evidence="5">
    <location>
        <begin position="1"/>
        <end position="121"/>
    </location>
</feature>
<accession>A0A820LWW8</accession>
<dbReference type="PROSITE" id="PS50404">
    <property type="entry name" value="GST_NTER"/>
    <property type="match status" value="1"/>
</dbReference>
<dbReference type="InterPro" id="IPR004045">
    <property type="entry name" value="Glutathione_S-Trfase_N"/>
</dbReference>
<dbReference type="Pfam" id="PF00043">
    <property type="entry name" value="GST_C"/>
    <property type="match status" value="1"/>
</dbReference>
<feature type="domain" description="GST N-terminal" evidence="4">
    <location>
        <begin position="1"/>
        <end position="19"/>
    </location>
</feature>
<dbReference type="PANTHER" id="PTHR43900:SF3">
    <property type="entry name" value="GLUTATHIONE S-TRANSFERASE RHO"/>
    <property type="match status" value="1"/>
</dbReference>
<reference evidence="6" key="1">
    <citation type="submission" date="2021-02" db="EMBL/GenBank/DDBJ databases">
        <authorList>
            <person name="Nowell W R."/>
        </authorList>
    </citation>
    <scope>NUCLEOTIDE SEQUENCE</scope>
</reference>
<dbReference type="AlphaFoldDB" id="A0A820LWW8"/>
<gene>
    <name evidence="6" type="ORF">HFQ381_LOCUS17598</name>
</gene>
<dbReference type="PANTHER" id="PTHR43900">
    <property type="entry name" value="GLUTATHIONE S-TRANSFERASE RHO"/>
    <property type="match status" value="1"/>
</dbReference>
<dbReference type="SUPFAM" id="SSF47616">
    <property type="entry name" value="GST C-terminal domain-like"/>
    <property type="match status" value="1"/>
</dbReference>
<dbReference type="InterPro" id="IPR004046">
    <property type="entry name" value="GST_C"/>
</dbReference>
<evidence type="ECO:0000313" key="6">
    <source>
        <dbReference type="EMBL" id="CAF4364109.1"/>
    </source>
</evidence>
<evidence type="ECO:0000256" key="2">
    <source>
        <dbReference type="ARBA" id="ARBA00022679"/>
    </source>
</evidence>
<dbReference type="InterPro" id="IPR010987">
    <property type="entry name" value="Glutathione-S-Trfase_C-like"/>
</dbReference>
<comment type="catalytic activity">
    <reaction evidence="3">
        <text>RX + glutathione = an S-substituted glutathione + a halide anion + H(+)</text>
        <dbReference type="Rhea" id="RHEA:16437"/>
        <dbReference type="ChEBI" id="CHEBI:15378"/>
        <dbReference type="ChEBI" id="CHEBI:16042"/>
        <dbReference type="ChEBI" id="CHEBI:17792"/>
        <dbReference type="ChEBI" id="CHEBI:57925"/>
        <dbReference type="ChEBI" id="CHEBI:90779"/>
        <dbReference type="EC" id="2.5.1.18"/>
    </reaction>
</comment>
<dbReference type="EMBL" id="CAJOBO010001313">
    <property type="protein sequence ID" value="CAF4364109.1"/>
    <property type="molecule type" value="Genomic_DNA"/>
</dbReference>
<organism evidence="6 7">
    <name type="scientific">Rotaria socialis</name>
    <dbReference type="NCBI Taxonomy" id="392032"/>
    <lineage>
        <taxon>Eukaryota</taxon>
        <taxon>Metazoa</taxon>
        <taxon>Spiralia</taxon>
        <taxon>Gnathifera</taxon>
        <taxon>Rotifera</taxon>
        <taxon>Eurotatoria</taxon>
        <taxon>Bdelloidea</taxon>
        <taxon>Philodinida</taxon>
        <taxon>Philodinidae</taxon>
        <taxon>Rotaria</taxon>
    </lineage>
</organism>
<dbReference type="Proteomes" id="UP000663851">
    <property type="component" value="Unassembled WGS sequence"/>
</dbReference>
<name>A0A820LWW8_9BILA</name>
<dbReference type="GO" id="GO:0043295">
    <property type="term" value="F:glutathione binding"/>
    <property type="evidence" value="ECO:0007669"/>
    <property type="project" value="TreeGrafter"/>
</dbReference>
<evidence type="ECO:0000259" key="4">
    <source>
        <dbReference type="PROSITE" id="PS50404"/>
    </source>
</evidence>
<keyword evidence="2" id="KW-0808">Transferase</keyword>
<evidence type="ECO:0000259" key="5">
    <source>
        <dbReference type="PROSITE" id="PS50405"/>
    </source>
</evidence>
<dbReference type="PROSITE" id="PS50405">
    <property type="entry name" value="GST_CTER"/>
    <property type="match status" value="1"/>
</dbReference>
<dbReference type="EC" id="2.5.1.18" evidence="1"/>
<dbReference type="GO" id="GO:0005737">
    <property type="term" value="C:cytoplasm"/>
    <property type="evidence" value="ECO:0007669"/>
    <property type="project" value="TreeGrafter"/>
</dbReference>
<proteinExistence type="predicted"/>
<sequence length="123" mass="14200">MVQSRAICRYLELKYKGKGAELIPTKDGKSQDLFEQVASTETSYFDPYASDVYKFFLSKQPYLGGQDFILADLFHLPPGAWLVKIGEGHLFESRPHVKQWWDKIAGRVSWKLFKPCNKTKILL</sequence>
<dbReference type="GO" id="GO:0006749">
    <property type="term" value="P:glutathione metabolic process"/>
    <property type="evidence" value="ECO:0007669"/>
    <property type="project" value="TreeGrafter"/>
</dbReference>
<evidence type="ECO:0000256" key="3">
    <source>
        <dbReference type="ARBA" id="ARBA00047960"/>
    </source>
</evidence>
<dbReference type="GO" id="GO:0004364">
    <property type="term" value="F:glutathione transferase activity"/>
    <property type="evidence" value="ECO:0007669"/>
    <property type="project" value="UniProtKB-EC"/>
</dbReference>